<keyword evidence="3" id="KW-1185">Reference proteome</keyword>
<dbReference type="OrthoDB" id="10260017at2759"/>
<dbReference type="Proteomes" id="UP000078397">
    <property type="component" value="Unassembled WGS sequence"/>
</dbReference>
<organism evidence="2 3">
    <name type="scientific">Pochonia chlamydosporia 170</name>
    <dbReference type="NCBI Taxonomy" id="1380566"/>
    <lineage>
        <taxon>Eukaryota</taxon>
        <taxon>Fungi</taxon>
        <taxon>Dikarya</taxon>
        <taxon>Ascomycota</taxon>
        <taxon>Pezizomycotina</taxon>
        <taxon>Sordariomycetes</taxon>
        <taxon>Hypocreomycetidae</taxon>
        <taxon>Hypocreales</taxon>
        <taxon>Clavicipitaceae</taxon>
        <taxon>Pochonia</taxon>
    </lineage>
</organism>
<evidence type="ECO:0000313" key="3">
    <source>
        <dbReference type="Proteomes" id="UP000078397"/>
    </source>
</evidence>
<proteinExistence type="inferred from homology"/>
<dbReference type="PANTHER" id="PTHR11786:SF0">
    <property type="entry name" value="ARYLAMINE N-ACETYLTRANSFERASE 4-RELATED"/>
    <property type="match status" value="1"/>
</dbReference>
<dbReference type="InterPro" id="IPR001447">
    <property type="entry name" value="Arylamine_N-AcTrfase"/>
</dbReference>
<dbReference type="KEGG" id="pchm:VFPPC_03896"/>
<dbReference type="InterPro" id="IPR053710">
    <property type="entry name" value="Arylamine_NAT_domain_sf"/>
</dbReference>
<gene>
    <name evidence="2" type="ORF">VFPPC_03896</name>
</gene>
<dbReference type="GeneID" id="28847338"/>
<reference evidence="2 3" key="1">
    <citation type="journal article" date="2016" name="PLoS Pathog.">
        <title>Biosynthesis of antibiotic leucinostatins in bio-control fungus Purpureocillium lilacinum and their inhibition on phytophthora revealed by genome mining.</title>
        <authorList>
            <person name="Wang G."/>
            <person name="Liu Z."/>
            <person name="Lin R."/>
            <person name="Li E."/>
            <person name="Mao Z."/>
            <person name="Ling J."/>
            <person name="Yang Y."/>
            <person name="Yin W.B."/>
            <person name="Xie B."/>
        </authorList>
    </citation>
    <scope>NUCLEOTIDE SEQUENCE [LARGE SCALE GENOMIC DNA]</scope>
    <source>
        <strain evidence="2">170</strain>
    </source>
</reference>
<dbReference type="InterPro" id="IPR038765">
    <property type="entry name" value="Papain-like_cys_pep_sf"/>
</dbReference>
<name>A0A179F2L5_METCM</name>
<dbReference type="Gene3D" id="3.30.2140.20">
    <property type="match status" value="1"/>
</dbReference>
<dbReference type="Pfam" id="PF00797">
    <property type="entry name" value="Acetyltransf_2"/>
    <property type="match status" value="1"/>
</dbReference>
<evidence type="ECO:0000313" key="2">
    <source>
        <dbReference type="EMBL" id="OAQ59686.1"/>
    </source>
</evidence>
<accession>A0A179F2L5</accession>
<protein>
    <submittedName>
        <fullName evidence="2">N-hydroxyarylamine O-acetyltransferase</fullName>
    </submittedName>
</protein>
<dbReference type="EMBL" id="LSBJ02000002">
    <property type="protein sequence ID" value="OAQ59686.1"/>
    <property type="molecule type" value="Genomic_DNA"/>
</dbReference>
<comment type="caution">
    <text evidence="2">The sequence shown here is derived from an EMBL/GenBank/DDBJ whole genome shotgun (WGS) entry which is preliminary data.</text>
</comment>
<dbReference type="RefSeq" id="XP_018137679.1">
    <property type="nucleotide sequence ID" value="XM_018283344.1"/>
</dbReference>
<dbReference type="STRING" id="1380566.A0A179F2L5"/>
<dbReference type="AlphaFoldDB" id="A0A179F2L5"/>
<dbReference type="PANTHER" id="PTHR11786">
    <property type="entry name" value="N-HYDROXYARYLAMINE O-ACETYLTRANSFERASE"/>
    <property type="match status" value="1"/>
</dbReference>
<sequence>MAVGQFREMPSQDAAYSQSQVSAWLQHIQLPKCYKQYVDSPSAFPKTQESLTALFRCQITSFPYENLLIHYSQTRLVSIKPHDLYNKMMGPESNGRGGYCMELSIFFHHMLRGLGFDVYMTGVRNRDRKDGAPRGEFLGWTHINNIVHLPDGSKFGVDVAFGGDGPTGPLPMNEDEAYIYKNLGSQEVRLVHGLMPKQRLREPKVWLYQYRNSPDKEWNSFYTFMEIEFFAEDFEVQNWYAGFHTIHRRMVVGVRFLREGESIEFPHGGRKHEDETEVHIIGKVMLVNDTIKVNLGGKTQVVEQFYTEEERVKALGHYFGIRLTEEEVNAIKDWDLALGTQSRQML</sequence>
<comment type="similarity">
    <text evidence="1">Belongs to the arylamine N-acetyltransferase family.</text>
</comment>
<dbReference type="GO" id="GO:0016407">
    <property type="term" value="F:acetyltransferase activity"/>
    <property type="evidence" value="ECO:0007669"/>
    <property type="project" value="InterPro"/>
</dbReference>
<evidence type="ECO:0000256" key="1">
    <source>
        <dbReference type="ARBA" id="ARBA00006547"/>
    </source>
</evidence>
<dbReference type="SUPFAM" id="SSF54001">
    <property type="entry name" value="Cysteine proteinases"/>
    <property type="match status" value="1"/>
</dbReference>